<evidence type="ECO:0000259" key="1">
    <source>
        <dbReference type="PROSITE" id="PS50105"/>
    </source>
</evidence>
<dbReference type="AlphaFoldDB" id="A0A9D4DM31"/>
<accession>A0A9D4DM31</accession>
<name>A0A9D4DM31_DREPO</name>
<comment type="caution">
    <text evidence="2">The sequence shown here is derived from an EMBL/GenBank/DDBJ whole genome shotgun (WGS) entry which is preliminary data.</text>
</comment>
<feature type="domain" description="SAM" evidence="1">
    <location>
        <begin position="75"/>
        <end position="100"/>
    </location>
</feature>
<dbReference type="EMBL" id="JAIWYP010000010">
    <property type="protein sequence ID" value="KAH3750064.1"/>
    <property type="molecule type" value="Genomic_DNA"/>
</dbReference>
<dbReference type="InterPro" id="IPR001660">
    <property type="entry name" value="SAM"/>
</dbReference>
<proteinExistence type="predicted"/>
<reference evidence="2" key="2">
    <citation type="submission" date="2020-11" db="EMBL/GenBank/DDBJ databases">
        <authorList>
            <person name="McCartney M.A."/>
            <person name="Auch B."/>
            <person name="Kono T."/>
            <person name="Mallez S."/>
            <person name="Becker A."/>
            <person name="Gohl D.M."/>
            <person name="Silverstein K.A.T."/>
            <person name="Koren S."/>
            <person name="Bechman K.B."/>
            <person name="Herman A."/>
            <person name="Abrahante J.E."/>
            <person name="Garbe J."/>
        </authorList>
    </citation>
    <scope>NUCLEOTIDE SEQUENCE</scope>
    <source>
        <strain evidence="2">Duluth1</strain>
        <tissue evidence="2">Whole animal</tissue>
    </source>
</reference>
<dbReference type="SUPFAM" id="SSF47769">
    <property type="entry name" value="SAM/Pointed domain"/>
    <property type="match status" value="1"/>
</dbReference>
<evidence type="ECO:0000313" key="3">
    <source>
        <dbReference type="Proteomes" id="UP000828390"/>
    </source>
</evidence>
<evidence type="ECO:0000313" key="2">
    <source>
        <dbReference type="EMBL" id="KAH3750064.1"/>
    </source>
</evidence>
<keyword evidence="3" id="KW-1185">Reference proteome</keyword>
<dbReference type="Proteomes" id="UP000828390">
    <property type="component" value="Unassembled WGS sequence"/>
</dbReference>
<organism evidence="2 3">
    <name type="scientific">Dreissena polymorpha</name>
    <name type="common">Zebra mussel</name>
    <name type="synonym">Mytilus polymorpha</name>
    <dbReference type="NCBI Taxonomy" id="45954"/>
    <lineage>
        <taxon>Eukaryota</taxon>
        <taxon>Metazoa</taxon>
        <taxon>Spiralia</taxon>
        <taxon>Lophotrochozoa</taxon>
        <taxon>Mollusca</taxon>
        <taxon>Bivalvia</taxon>
        <taxon>Autobranchia</taxon>
        <taxon>Heteroconchia</taxon>
        <taxon>Euheterodonta</taxon>
        <taxon>Imparidentia</taxon>
        <taxon>Neoheterodontei</taxon>
        <taxon>Myida</taxon>
        <taxon>Dreissenoidea</taxon>
        <taxon>Dreissenidae</taxon>
        <taxon>Dreissena</taxon>
    </lineage>
</organism>
<protein>
    <recommendedName>
        <fullName evidence="1">SAM domain-containing protein</fullName>
    </recommendedName>
</protein>
<sequence>MGLLTLMQFSEKEARNNYCVCSSGASINSDSSSGYMVGETESARSYQFSGIPGSEDSVFQSSGLNQFCACQIYDWTVENVKHWLIGIEMERFSDMFTETGNCINRLLCRARLLLHRNAGLDILS</sequence>
<reference evidence="2" key="1">
    <citation type="journal article" date="2019" name="bioRxiv">
        <title>The Genome of the Zebra Mussel, Dreissena polymorpha: A Resource for Invasive Species Research.</title>
        <authorList>
            <person name="McCartney M.A."/>
            <person name="Auch B."/>
            <person name="Kono T."/>
            <person name="Mallez S."/>
            <person name="Zhang Y."/>
            <person name="Obille A."/>
            <person name="Becker A."/>
            <person name="Abrahante J.E."/>
            <person name="Garbe J."/>
            <person name="Badalamenti J.P."/>
            <person name="Herman A."/>
            <person name="Mangelson H."/>
            <person name="Liachko I."/>
            <person name="Sullivan S."/>
            <person name="Sone E.D."/>
            <person name="Koren S."/>
            <person name="Silverstein K.A.T."/>
            <person name="Beckman K.B."/>
            <person name="Gohl D.M."/>
        </authorList>
    </citation>
    <scope>NUCLEOTIDE SEQUENCE</scope>
    <source>
        <strain evidence="2">Duluth1</strain>
        <tissue evidence="2">Whole animal</tissue>
    </source>
</reference>
<gene>
    <name evidence="2" type="ORF">DPMN_184580</name>
</gene>
<dbReference type="InterPro" id="IPR013761">
    <property type="entry name" value="SAM/pointed_sf"/>
</dbReference>
<dbReference type="PROSITE" id="PS50105">
    <property type="entry name" value="SAM_DOMAIN"/>
    <property type="match status" value="1"/>
</dbReference>